<dbReference type="RefSeq" id="WP_187536185.1">
    <property type="nucleotide sequence ID" value="NZ_JACRTL010000001.1"/>
</dbReference>
<sequence length="242" mass="25526">MRMDGKVAVVTGAAQGIGAAIAKRLADDGAKVVLLDMNAEKLEAAANAAGNGAYWKVCNVADVAAVNEVFGDIIEKEGKVDILVNNAGITRDAMFHKMEEAQWDAVIDVNLKGIFNCCKAVVPGMRERKYGKIVNLASVSAFGNIGQTNYGASKGGVIGFTKCLAKEVARYNCTVNCIAPSYVNTEMLQAVPENVMQKFLAAIPMNRLGEPEELAAVAAFLSSDDSSFVTGECIVVSGGSYM</sequence>
<keyword evidence="2" id="KW-0521">NADP</keyword>
<dbReference type="PANTHER" id="PTHR42760">
    <property type="entry name" value="SHORT-CHAIN DEHYDROGENASES/REDUCTASES FAMILY MEMBER"/>
    <property type="match status" value="1"/>
</dbReference>
<proteinExistence type="inferred from homology"/>
<reference evidence="5" key="1">
    <citation type="submission" date="2020-08" db="EMBL/GenBank/DDBJ databases">
        <title>Genome public.</title>
        <authorList>
            <person name="Liu C."/>
            <person name="Sun Q."/>
        </authorList>
    </citation>
    <scope>NUCLEOTIDE SEQUENCE</scope>
    <source>
        <strain evidence="5">NSJ-15</strain>
    </source>
</reference>
<feature type="domain" description="Ketoreductase" evidence="4">
    <location>
        <begin position="6"/>
        <end position="181"/>
    </location>
</feature>
<comment type="caution">
    <text evidence="5">The sequence shown here is derived from an EMBL/GenBank/DDBJ whole genome shotgun (WGS) entry which is preliminary data.</text>
</comment>
<dbReference type="InterPro" id="IPR057326">
    <property type="entry name" value="KR_dom"/>
</dbReference>
<keyword evidence="3 5" id="KW-0560">Oxidoreductase</keyword>
<dbReference type="Gene3D" id="3.40.50.720">
    <property type="entry name" value="NAD(P)-binding Rossmann-like Domain"/>
    <property type="match status" value="1"/>
</dbReference>
<dbReference type="SUPFAM" id="SSF51735">
    <property type="entry name" value="NAD(P)-binding Rossmann-fold domains"/>
    <property type="match status" value="1"/>
</dbReference>
<dbReference type="InterPro" id="IPR036291">
    <property type="entry name" value="NAD(P)-bd_dom_sf"/>
</dbReference>
<dbReference type="PRINTS" id="PR00080">
    <property type="entry name" value="SDRFAMILY"/>
</dbReference>
<dbReference type="AlphaFoldDB" id="A0A8J6PGM8"/>
<dbReference type="EMBL" id="JACRTL010000001">
    <property type="protein sequence ID" value="MBC8609920.1"/>
    <property type="molecule type" value="Genomic_DNA"/>
</dbReference>
<protein>
    <submittedName>
        <fullName evidence="5">3-oxoacyl-ACP reductase FabG</fullName>
        <ecNumber evidence="5">1.1.1.100</ecNumber>
    </submittedName>
</protein>
<dbReference type="SMART" id="SM00822">
    <property type="entry name" value="PKS_KR"/>
    <property type="match status" value="1"/>
</dbReference>
<evidence type="ECO:0000256" key="3">
    <source>
        <dbReference type="ARBA" id="ARBA00023002"/>
    </source>
</evidence>
<dbReference type="GO" id="GO:0030497">
    <property type="term" value="P:fatty acid elongation"/>
    <property type="evidence" value="ECO:0007669"/>
    <property type="project" value="TreeGrafter"/>
</dbReference>
<dbReference type="FunFam" id="3.40.50.720:FF:000115">
    <property type="entry name" value="3-oxoacyl-[acyl-carrier-protein] reductase FabG"/>
    <property type="match status" value="1"/>
</dbReference>
<keyword evidence="6" id="KW-1185">Reference proteome</keyword>
<evidence type="ECO:0000313" key="6">
    <source>
        <dbReference type="Proteomes" id="UP000632659"/>
    </source>
</evidence>
<dbReference type="NCBIfam" id="NF009466">
    <property type="entry name" value="PRK12826.1-2"/>
    <property type="match status" value="1"/>
</dbReference>
<comment type="similarity">
    <text evidence="1">Belongs to the short-chain dehydrogenases/reductases (SDR) family.</text>
</comment>
<dbReference type="Pfam" id="PF13561">
    <property type="entry name" value="adh_short_C2"/>
    <property type="match status" value="1"/>
</dbReference>
<organism evidence="5 6">
    <name type="scientific">Massiliimalia timonensis</name>
    <dbReference type="NCBI Taxonomy" id="1987501"/>
    <lineage>
        <taxon>Bacteria</taxon>
        <taxon>Bacillati</taxon>
        <taxon>Bacillota</taxon>
        <taxon>Clostridia</taxon>
        <taxon>Eubacteriales</taxon>
        <taxon>Oscillospiraceae</taxon>
        <taxon>Massiliimalia</taxon>
    </lineage>
</organism>
<dbReference type="Proteomes" id="UP000632659">
    <property type="component" value="Unassembled WGS sequence"/>
</dbReference>
<dbReference type="InterPro" id="IPR020904">
    <property type="entry name" value="Sc_DH/Rdtase_CS"/>
</dbReference>
<accession>A0A8J6PGM8</accession>
<evidence type="ECO:0000256" key="1">
    <source>
        <dbReference type="ARBA" id="ARBA00006484"/>
    </source>
</evidence>
<name>A0A8J6PGM8_9FIRM</name>
<dbReference type="PROSITE" id="PS00061">
    <property type="entry name" value="ADH_SHORT"/>
    <property type="match status" value="1"/>
</dbReference>
<evidence type="ECO:0000313" key="5">
    <source>
        <dbReference type="EMBL" id="MBC8609920.1"/>
    </source>
</evidence>
<dbReference type="PANTHER" id="PTHR42760:SF40">
    <property type="entry name" value="3-OXOACYL-[ACYL-CARRIER-PROTEIN] REDUCTASE, CHLOROPLASTIC"/>
    <property type="match status" value="1"/>
</dbReference>
<dbReference type="EC" id="1.1.1.100" evidence="5"/>
<gene>
    <name evidence="5" type="primary">fabG</name>
    <name evidence="5" type="ORF">H8702_02140</name>
</gene>
<dbReference type="NCBIfam" id="NF009464">
    <property type="entry name" value="PRK12824.1"/>
    <property type="match status" value="1"/>
</dbReference>
<evidence type="ECO:0000259" key="4">
    <source>
        <dbReference type="SMART" id="SM00822"/>
    </source>
</evidence>
<dbReference type="NCBIfam" id="NF005559">
    <property type="entry name" value="PRK07231.1"/>
    <property type="match status" value="1"/>
</dbReference>
<dbReference type="PRINTS" id="PR00081">
    <property type="entry name" value="GDHRDH"/>
</dbReference>
<dbReference type="GO" id="GO:0004316">
    <property type="term" value="F:3-oxoacyl-[acyl-carrier-protein] reductase (NADPH) activity"/>
    <property type="evidence" value="ECO:0007669"/>
    <property type="project" value="UniProtKB-EC"/>
</dbReference>
<dbReference type="InterPro" id="IPR002347">
    <property type="entry name" value="SDR_fam"/>
</dbReference>
<evidence type="ECO:0000256" key="2">
    <source>
        <dbReference type="ARBA" id="ARBA00022857"/>
    </source>
</evidence>
<dbReference type="NCBIfam" id="NF004198">
    <property type="entry name" value="PRK05653.1-3"/>
    <property type="match status" value="1"/>
</dbReference>